<evidence type="ECO:0000256" key="1">
    <source>
        <dbReference type="SAM" id="MobiDB-lite"/>
    </source>
</evidence>
<organism evidence="2">
    <name type="scientific">Phytophthora nicotianae</name>
    <name type="common">Potato buckeye rot agent</name>
    <name type="synonym">Phytophthora parasitica</name>
    <dbReference type="NCBI Taxonomy" id="4792"/>
    <lineage>
        <taxon>Eukaryota</taxon>
        <taxon>Sar</taxon>
        <taxon>Stramenopiles</taxon>
        <taxon>Oomycota</taxon>
        <taxon>Peronosporomycetes</taxon>
        <taxon>Peronosporales</taxon>
        <taxon>Peronosporaceae</taxon>
        <taxon>Phytophthora</taxon>
    </lineage>
</organism>
<gene>
    <name evidence="2" type="ORF">L916_20846</name>
</gene>
<evidence type="ECO:0000313" key="2">
    <source>
        <dbReference type="EMBL" id="ETL25283.1"/>
    </source>
</evidence>
<dbReference type="EMBL" id="KI676539">
    <property type="protein sequence ID" value="ETL25283.1"/>
    <property type="molecule type" value="Genomic_DNA"/>
</dbReference>
<dbReference type="Proteomes" id="UP000053864">
    <property type="component" value="Unassembled WGS sequence"/>
</dbReference>
<name>W2HVV4_PHYNI</name>
<dbReference type="AlphaFoldDB" id="W2HVV4"/>
<protein>
    <submittedName>
        <fullName evidence="2">Uncharacterized protein</fullName>
    </submittedName>
</protein>
<proteinExistence type="predicted"/>
<feature type="region of interest" description="Disordered" evidence="1">
    <location>
        <begin position="66"/>
        <end position="85"/>
    </location>
</feature>
<reference evidence="2" key="1">
    <citation type="submission" date="2013-11" db="EMBL/GenBank/DDBJ databases">
        <title>The Genome Sequence of Phytophthora parasitica CJ05E6.</title>
        <authorList>
            <consortium name="The Broad Institute Genomics Platform"/>
            <person name="Russ C."/>
            <person name="Tyler B."/>
            <person name="Panabieres F."/>
            <person name="Shan W."/>
            <person name="Tripathy S."/>
            <person name="Grunwald N."/>
            <person name="Machado M."/>
            <person name="Johnson C.S."/>
            <person name="Arredondo F."/>
            <person name="Hong C."/>
            <person name="Coffey M."/>
            <person name="Young S.K."/>
            <person name="Zeng Q."/>
            <person name="Gargeya S."/>
            <person name="Fitzgerald M."/>
            <person name="Abouelleil A."/>
            <person name="Alvarado L."/>
            <person name="Chapman S.B."/>
            <person name="Gainer-Dewar J."/>
            <person name="Goldberg J."/>
            <person name="Griggs A."/>
            <person name="Gujja S."/>
            <person name="Hansen M."/>
            <person name="Howarth C."/>
            <person name="Imamovic A."/>
            <person name="Ireland A."/>
            <person name="Larimer J."/>
            <person name="McCowan C."/>
            <person name="Murphy C."/>
            <person name="Pearson M."/>
            <person name="Poon T.W."/>
            <person name="Priest M."/>
            <person name="Roberts A."/>
            <person name="Saif S."/>
            <person name="Shea T."/>
            <person name="Sykes S."/>
            <person name="Wortman J."/>
            <person name="Nusbaum C."/>
            <person name="Birren B."/>
        </authorList>
    </citation>
    <scope>NUCLEOTIDE SEQUENCE [LARGE SCALE GENOMIC DNA]</scope>
    <source>
        <strain evidence="2">CJ05E6</strain>
    </source>
</reference>
<sequence length="130" mass="14520">MLKRVELDLPVARKQRVMKTQFQLSTTVPVLVVAIDEARALLNIKDSTGVDAFRHVERCRLQMTTAGPTSEEKYGRGQHTLGGRHGSLNRIASKMLLGVDPEDVNSYDDRTLHGVSSLFYLSRRTASAHE</sequence>
<accession>W2HVV4</accession>